<dbReference type="FunFam" id="3.40.50.720:FF:000095">
    <property type="entry name" value="NADP-dependent malic enzyme"/>
    <property type="match status" value="1"/>
</dbReference>
<feature type="binding site" evidence="10">
    <location>
        <position position="146"/>
    </location>
    <ligand>
        <name>a divalent metal cation</name>
        <dbReference type="ChEBI" id="CHEBI:60240"/>
    </ligand>
</feature>
<dbReference type="SMART" id="SM01274">
    <property type="entry name" value="malic"/>
    <property type="match status" value="1"/>
</dbReference>
<dbReference type="InterPro" id="IPR045213">
    <property type="entry name" value="Malic_NAD-bd_bact_type"/>
</dbReference>
<evidence type="ECO:0000256" key="6">
    <source>
        <dbReference type="ARBA" id="ARBA00022723"/>
    </source>
</evidence>
<evidence type="ECO:0000259" key="13">
    <source>
        <dbReference type="SMART" id="SM01274"/>
    </source>
</evidence>
<dbReference type="SUPFAM" id="SSF53223">
    <property type="entry name" value="Aminoacid dehydrogenase-like, N-terminal domain"/>
    <property type="match status" value="1"/>
</dbReference>
<dbReference type="Gene3D" id="3.40.50.10750">
    <property type="entry name" value="Isocitrate/Isopropylmalate dehydrogenase-like"/>
    <property type="match status" value="1"/>
</dbReference>
<evidence type="ECO:0000256" key="2">
    <source>
        <dbReference type="ARBA" id="ARBA00001946"/>
    </source>
</evidence>
<protein>
    <submittedName>
        <fullName evidence="14">Malic protein NAD-binding protein</fullName>
    </submittedName>
</protein>
<keyword evidence="8" id="KW-0511">Multifunctional enzyme</keyword>
<feature type="active site" description="Proton acceptor" evidence="9">
    <location>
        <position position="104"/>
    </location>
</feature>
<evidence type="ECO:0000256" key="7">
    <source>
        <dbReference type="ARBA" id="ARBA00023002"/>
    </source>
</evidence>
<dbReference type="KEGG" id="blag:BLTE_31780"/>
<accession>A0A348G4L0</accession>
<comment type="cofactor">
    <cofactor evidence="2">
        <name>Mg(2+)</name>
        <dbReference type="ChEBI" id="CHEBI:18420"/>
    </cofactor>
</comment>
<dbReference type="RefSeq" id="WP_126401584.1">
    <property type="nucleotide sequence ID" value="NZ_AP018907.1"/>
</dbReference>
<dbReference type="InterPro" id="IPR036291">
    <property type="entry name" value="NAD(P)-bd_dom_sf"/>
</dbReference>
<keyword evidence="15" id="KW-1185">Reference proteome</keyword>
<feature type="binding site" evidence="11">
    <location>
        <position position="297"/>
    </location>
    <ligand>
        <name>a divalent metal cation</name>
        <dbReference type="ChEBI" id="CHEBI:60240"/>
    </ligand>
</feature>
<dbReference type="Pfam" id="PF00390">
    <property type="entry name" value="malic"/>
    <property type="match status" value="1"/>
</dbReference>
<dbReference type="InterPro" id="IPR012301">
    <property type="entry name" value="Malic_N_dom"/>
</dbReference>
<dbReference type="PIRSF" id="PIRSF036684">
    <property type="entry name" value="ME_PTA"/>
    <property type="match status" value="1"/>
</dbReference>
<feature type="domain" description="Malic enzyme N-terminal" evidence="13">
    <location>
        <begin position="28"/>
        <end position="161"/>
    </location>
</feature>
<organism evidence="14 15">
    <name type="scientific">Blastochloris tepida</name>
    <dbReference type="NCBI Taxonomy" id="2233851"/>
    <lineage>
        <taxon>Bacteria</taxon>
        <taxon>Pseudomonadati</taxon>
        <taxon>Pseudomonadota</taxon>
        <taxon>Alphaproteobacteria</taxon>
        <taxon>Hyphomicrobiales</taxon>
        <taxon>Blastochloridaceae</taxon>
        <taxon>Blastochloris</taxon>
    </lineage>
</organism>
<evidence type="ECO:0000256" key="5">
    <source>
        <dbReference type="ARBA" id="ARBA00011823"/>
    </source>
</evidence>
<evidence type="ECO:0000256" key="1">
    <source>
        <dbReference type="ARBA" id="ARBA00001936"/>
    </source>
</evidence>
<dbReference type="EMBL" id="AP018907">
    <property type="protein sequence ID" value="BBF94493.1"/>
    <property type="molecule type" value="Genomic_DNA"/>
</dbReference>
<keyword evidence="6 10" id="KW-0479">Metal-binding</keyword>
<sequence length="759" mass="81625">MPPKTSKRRPRPTFTDQEALHFHQMGRPGKLEITPTKPMATQLDLSLAYSPGVAVPVLAIAEDPARAYDYTARGNMVAVISNGTAILGLGNLGALASKPVMEGKAVLFKRFADVDAIDIEVDTEDPDEFINAVKYLGPSFGGINLEDIKAPECFIIEQKLKELMDIPVFHDDQHGTAIIANAGLINALHLTERDIKSTKLVVNGAGAAAIACVEVLKALGFASNNVILCDTKGVIYQGRTSGMNQWKSAHAAQTEARTLAEALVGADVFFGLSVKGALTPEMVASMAPNPIIFAMANPDPEITPEEVAAVRSDAIIATGRSDYPNQVNNVLGFPYIFRGALDVRASTINMEMKLAAVRALAALAREDVPDEVAAAYGQRPIFGPDYIIPVPFDPRLIHAVPTAVANAAMKTGVARRPIVDMEGYRQQLQQRRDPVAGVLHRVFERLRRRPRRVVFAEGEEQQVIRAAASFVNQRLGTAVLVGREDKIKAAVKEIGLELPEGIEIVNAALSARSGAYAQHLYERLQRQGYLLRDCQRMINNDRNHFASSMVALGDADAMVSGVTRNFSVVLEYVRQVIDTKPGARLIGLSMVLARGRNLLVADTAVTEMPSAADLAEIAVQAAAAARRLGTEPRVALLAFSTFGHPHGERSAQVIEAVRILDSWGVDFEYDGEMSAEVALNRTLMGTYPFCRLSGPANVLVMPAIHAAGISTRMLQELGGATVIGPLLVGLEKSVQVLPLSAKDTDIVNMAALAAYNIGG</sequence>
<dbReference type="InterPro" id="IPR037062">
    <property type="entry name" value="Malic_N_dom_sf"/>
</dbReference>
<dbReference type="SUPFAM" id="SSF51735">
    <property type="entry name" value="NAD(P)-binding Rossmann-fold domains"/>
    <property type="match status" value="1"/>
</dbReference>
<comment type="cofactor">
    <cofactor evidence="1">
        <name>Mn(2+)</name>
        <dbReference type="ChEBI" id="CHEBI:29035"/>
    </cofactor>
</comment>
<dbReference type="SMART" id="SM00919">
    <property type="entry name" value="Malic_M"/>
    <property type="match status" value="1"/>
</dbReference>
<dbReference type="InterPro" id="IPR042112">
    <property type="entry name" value="P_AcTrfase_dom2"/>
</dbReference>
<dbReference type="InterPro" id="IPR012188">
    <property type="entry name" value="ME_PTA"/>
</dbReference>
<evidence type="ECO:0000256" key="9">
    <source>
        <dbReference type="PIRSR" id="PIRSR036684-1"/>
    </source>
</evidence>
<evidence type="ECO:0000259" key="12">
    <source>
        <dbReference type="SMART" id="SM00919"/>
    </source>
</evidence>
<dbReference type="PANTHER" id="PTHR43237:SF4">
    <property type="entry name" value="NADP-DEPENDENT MALIC ENZYME"/>
    <property type="match status" value="1"/>
</dbReference>
<proteinExistence type="inferred from homology"/>
<comment type="subunit">
    <text evidence="5">Homooctamer.</text>
</comment>
<dbReference type="GO" id="GO:0046872">
    <property type="term" value="F:metal ion binding"/>
    <property type="evidence" value="ECO:0007669"/>
    <property type="project" value="UniProtKB-KW"/>
</dbReference>
<reference evidence="14 15" key="1">
    <citation type="submission" date="2018-08" db="EMBL/GenBank/DDBJ databases">
        <title>Complete genome sequencing of Blastochloris tepida GI.</title>
        <authorList>
            <person name="Tsukatani Y."/>
            <person name="Mori H."/>
        </authorList>
    </citation>
    <scope>NUCLEOTIDE SEQUENCE [LARGE SCALE GENOMIC DNA]</scope>
    <source>
        <strain evidence="14 15">GI</strain>
    </source>
</reference>
<dbReference type="InterPro" id="IPR042113">
    <property type="entry name" value="P_AcTrfase_dom1"/>
</dbReference>
<evidence type="ECO:0000256" key="10">
    <source>
        <dbReference type="PIRSR" id="PIRSR036684-2"/>
    </source>
</evidence>
<feature type="binding site" evidence="11">
    <location>
        <position position="172"/>
    </location>
    <ligand>
        <name>a divalent metal cation</name>
        <dbReference type="ChEBI" id="CHEBI:60240"/>
    </ligand>
</feature>
<comment type="similarity">
    <text evidence="4">In the C-terminal section; belongs to the phosphate acetyltransferase and butyryltransferase family.</text>
</comment>
<feature type="binding site" evidence="10">
    <location>
        <position position="147"/>
    </location>
    <ligand>
        <name>a divalent metal cation</name>
        <dbReference type="ChEBI" id="CHEBI:60240"/>
    </ligand>
</feature>
<keyword evidence="11" id="KW-0521">NADP</keyword>
<dbReference type="AlphaFoldDB" id="A0A348G4L0"/>
<evidence type="ECO:0000256" key="3">
    <source>
        <dbReference type="ARBA" id="ARBA00007686"/>
    </source>
</evidence>
<evidence type="ECO:0000256" key="11">
    <source>
        <dbReference type="PIRSR" id="PIRSR036684-3"/>
    </source>
</evidence>
<dbReference type="Gene3D" id="3.40.50.10380">
    <property type="entry name" value="Malic enzyme, N-terminal domain"/>
    <property type="match status" value="1"/>
</dbReference>
<dbReference type="FunFam" id="3.40.50.10380:FF:000003">
    <property type="entry name" value="NADP-dependent malic enzyme"/>
    <property type="match status" value="1"/>
</dbReference>
<dbReference type="InterPro" id="IPR012302">
    <property type="entry name" value="Malic_NAD-bd"/>
</dbReference>
<dbReference type="Gene3D" id="3.40.50.720">
    <property type="entry name" value="NAD(P)-binding Rossmann-like Domain"/>
    <property type="match status" value="1"/>
</dbReference>
<dbReference type="GO" id="GO:0016616">
    <property type="term" value="F:oxidoreductase activity, acting on the CH-OH group of donors, NAD or NADP as acceptor"/>
    <property type="evidence" value="ECO:0007669"/>
    <property type="project" value="InterPro"/>
</dbReference>
<dbReference type="InterPro" id="IPR002505">
    <property type="entry name" value="PTA_PTB"/>
</dbReference>
<dbReference type="Proteomes" id="UP000266934">
    <property type="component" value="Chromosome"/>
</dbReference>
<dbReference type="Pfam" id="PF01515">
    <property type="entry name" value="PTA_PTB"/>
    <property type="match status" value="1"/>
</dbReference>
<evidence type="ECO:0000313" key="14">
    <source>
        <dbReference type="EMBL" id="BBF94493.1"/>
    </source>
</evidence>
<name>A0A348G4L0_9HYPH</name>
<dbReference type="InterPro" id="IPR051674">
    <property type="entry name" value="Malate_Decarboxylase"/>
</dbReference>
<dbReference type="GO" id="GO:0004470">
    <property type="term" value="F:malic enzyme activity"/>
    <property type="evidence" value="ECO:0007669"/>
    <property type="project" value="InterPro"/>
</dbReference>
<dbReference type="SUPFAM" id="SSF53659">
    <property type="entry name" value="Isocitrate/Isopropylmalate dehydrogenase-like"/>
    <property type="match status" value="1"/>
</dbReference>
<dbReference type="InterPro" id="IPR046346">
    <property type="entry name" value="Aminoacid_DH-like_N_sf"/>
</dbReference>
<feature type="binding site" evidence="11">
    <location>
        <begin position="86"/>
        <end position="93"/>
    </location>
    <ligand>
        <name>NADP(+)</name>
        <dbReference type="ChEBI" id="CHEBI:58349"/>
    </ligand>
</feature>
<dbReference type="GO" id="GO:0006108">
    <property type="term" value="P:malate metabolic process"/>
    <property type="evidence" value="ECO:0007669"/>
    <property type="project" value="InterPro"/>
</dbReference>
<feature type="domain" description="Malic enzyme NAD-binding" evidence="12">
    <location>
        <begin position="173"/>
        <end position="409"/>
    </location>
</feature>
<comment type="similarity">
    <text evidence="3">In the N-terminal section; belongs to the malic enzymes family.</text>
</comment>
<evidence type="ECO:0000256" key="4">
    <source>
        <dbReference type="ARBA" id="ARBA00008756"/>
    </source>
</evidence>
<dbReference type="PANTHER" id="PTHR43237">
    <property type="entry name" value="NADP-DEPENDENT MALIC ENZYME"/>
    <property type="match status" value="1"/>
</dbReference>
<dbReference type="CDD" id="cd05311">
    <property type="entry name" value="NAD_bind_2_malic_enz"/>
    <property type="match status" value="1"/>
</dbReference>
<dbReference type="GO" id="GO:0051287">
    <property type="term" value="F:NAD binding"/>
    <property type="evidence" value="ECO:0007669"/>
    <property type="project" value="InterPro"/>
</dbReference>
<gene>
    <name evidence="14" type="ORF">BLTE_31780</name>
</gene>
<dbReference type="Pfam" id="PF03949">
    <property type="entry name" value="Malic_M"/>
    <property type="match status" value="1"/>
</dbReference>
<dbReference type="Gene3D" id="3.40.50.10950">
    <property type="match status" value="1"/>
</dbReference>
<dbReference type="GO" id="GO:0016746">
    <property type="term" value="F:acyltransferase activity"/>
    <property type="evidence" value="ECO:0007669"/>
    <property type="project" value="InterPro"/>
</dbReference>
<evidence type="ECO:0000256" key="8">
    <source>
        <dbReference type="ARBA" id="ARBA00023268"/>
    </source>
</evidence>
<keyword evidence="7" id="KW-0560">Oxidoreductase</keyword>
<dbReference type="OrthoDB" id="9805787at2"/>
<evidence type="ECO:0000313" key="15">
    <source>
        <dbReference type="Proteomes" id="UP000266934"/>
    </source>
</evidence>